<feature type="domain" description="Peptidase M28" evidence="1">
    <location>
        <begin position="62"/>
        <end position="239"/>
    </location>
</feature>
<name>A0A968GH75_9SPIO</name>
<dbReference type="Gene3D" id="3.40.630.10">
    <property type="entry name" value="Zn peptidases"/>
    <property type="match status" value="1"/>
</dbReference>
<comment type="caution">
    <text evidence="2">The sequence shown here is derived from an EMBL/GenBank/DDBJ whole genome shotgun (WGS) entry which is preliminary data.</text>
</comment>
<gene>
    <name evidence="2" type="ORF">HCT46_04075</name>
</gene>
<sequence length="304" mass="34628">MKNDLPLELIRDMQEFSISEDRFGYLRYWLARCGIRGKKIELFGRRHLLVQFNHSSDPRKITKVLVAHYDKVPHSPGGNDNGAAVFQLLAHAGRLTNEGYRGHVQILFTDGEEILDGPLSSQGSFQLARFFKSRGITNIQFYIFDMCGIGDTIVIGGAGSLLLDQSLKQKIITPEFHEEASLAIKNGASIVRAFQGHPADWIYALFSDDLGFLLNGYPAVYFSVLPAAEAALAHSNWHEVVRNERAMLALEKGYLSEEFRRLIYPLLPVSWRTWHTENDKVELLEKKAFWVMEDFLNFLTYTLD</sequence>
<evidence type="ECO:0000313" key="3">
    <source>
        <dbReference type="Proteomes" id="UP000752013"/>
    </source>
</evidence>
<organism evidence="2 3">
    <name type="scientific">Entomospira nematocerorum</name>
    <dbReference type="NCBI Taxonomy" id="2719987"/>
    <lineage>
        <taxon>Bacteria</taxon>
        <taxon>Pseudomonadati</taxon>
        <taxon>Spirochaetota</taxon>
        <taxon>Spirochaetia</taxon>
        <taxon>Spirochaetales</taxon>
        <taxon>Spirochaetaceae</taxon>
        <taxon>Entomospira</taxon>
    </lineage>
</organism>
<dbReference type="Proteomes" id="UP000752013">
    <property type="component" value="Unassembled WGS sequence"/>
</dbReference>
<dbReference type="Pfam" id="PF04389">
    <property type="entry name" value="Peptidase_M28"/>
    <property type="match status" value="1"/>
</dbReference>
<accession>A0A968GH75</accession>
<evidence type="ECO:0000259" key="1">
    <source>
        <dbReference type="Pfam" id="PF04389"/>
    </source>
</evidence>
<dbReference type="SUPFAM" id="SSF53187">
    <property type="entry name" value="Zn-dependent exopeptidases"/>
    <property type="match status" value="1"/>
</dbReference>
<protein>
    <submittedName>
        <fullName evidence="2">Zn-dependent exopeptidase M28</fullName>
    </submittedName>
</protein>
<dbReference type="AlphaFoldDB" id="A0A968GH75"/>
<evidence type="ECO:0000313" key="2">
    <source>
        <dbReference type="EMBL" id="NIZ47091.1"/>
    </source>
</evidence>
<proteinExistence type="predicted"/>
<dbReference type="RefSeq" id="WP_167703516.1">
    <property type="nucleotide sequence ID" value="NZ_CP118168.1"/>
</dbReference>
<reference evidence="2" key="1">
    <citation type="submission" date="2020-03" db="EMBL/GenBank/DDBJ databases">
        <title>Spirochaetal bacteria isolated from arthropods constitute a novel genus Entomospira genus novum within the order Spirochaetales.</title>
        <authorList>
            <person name="Grana-Miraglia L."/>
            <person name="Sikutova S."/>
            <person name="Fingerle V."/>
            <person name="Sing A."/>
            <person name="Castillo-Ramirez S."/>
            <person name="Margos G."/>
            <person name="Rudolf I."/>
        </authorList>
    </citation>
    <scope>NUCLEOTIDE SEQUENCE</scope>
    <source>
        <strain evidence="2">BR208</strain>
    </source>
</reference>
<keyword evidence="3" id="KW-1185">Reference proteome</keyword>
<dbReference type="InterPro" id="IPR007484">
    <property type="entry name" value="Peptidase_M28"/>
</dbReference>
<dbReference type="EMBL" id="JAATLK010000001">
    <property type="protein sequence ID" value="NIZ47091.1"/>
    <property type="molecule type" value="Genomic_DNA"/>
</dbReference>